<evidence type="ECO:0000313" key="21">
    <source>
        <dbReference type="Proteomes" id="UP000194151"/>
    </source>
</evidence>
<dbReference type="InterPro" id="IPR038726">
    <property type="entry name" value="PDDEXK_AddAB-type"/>
</dbReference>
<dbReference type="HAMAP" id="MF_01485">
    <property type="entry name" value="RecB"/>
    <property type="match status" value="1"/>
</dbReference>
<evidence type="ECO:0000256" key="7">
    <source>
        <dbReference type="ARBA" id="ARBA00022839"/>
    </source>
</evidence>
<comment type="domain">
    <text evidence="15">The C-terminal domain has nuclease activity and interacts with RecD. It interacts with RecA, facilitating its loading onto ssDNA.</text>
</comment>
<dbReference type="PANTHER" id="PTHR11070:SF23">
    <property type="entry name" value="RECBCD ENZYME SUBUNIT RECB"/>
    <property type="match status" value="1"/>
</dbReference>
<dbReference type="InterPro" id="IPR014017">
    <property type="entry name" value="DNA_helicase_UvrD-like_C"/>
</dbReference>
<evidence type="ECO:0000256" key="8">
    <source>
        <dbReference type="ARBA" id="ARBA00022840"/>
    </source>
</evidence>
<dbReference type="GO" id="GO:0043138">
    <property type="term" value="F:3'-5' DNA helicase activity"/>
    <property type="evidence" value="ECO:0007669"/>
    <property type="project" value="UniProtKB-UniRule"/>
</dbReference>
<keyword evidence="1 15" id="KW-0540">Nuclease</keyword>
<feature type="domain" description="UvrD-like helicase ATP-binding" evidence="18">
    <location>
        <begin position="59"/>
        <end position="567"/>
    </location>
</feature>
<evidence type="ECO:0000256" key="6">
    <source>
        <dbReference type="ARBA" id="ARBA00022806"/>
    </source>
</evidence>
<evidence type="ECO:0000313" key="20">
    <source>
        <dbReference type="EMBL" id="ARP79641.1"/>
    </source>
</evidence>
<feature type="region of interest" description="Disordered" evidence="17">
    <location>
        <begin position="1"/>
        <end position="63"/>
    </location>
</feature>
<sequence length="1385" mass="152105">MAGNSSRWRSPGCAPCARPCMRTATAPRRPRMDRRPRMVESRHIHGKSRSEPGTATSRDAAPTPLDVLRFPLHGSRLIEASAGTGKTYTIATLYVRLVLGHGGDDGFDRPLMPPQILVVTFTEAATQELRDRIRARLAQAAAYFLADPAEAEAAGDGDPLHDLRAEYPPETWAACARKLQLAVEWMDEAAVSTIHGWCNRMLREHAFDSNSLFQQTLEQNTAPLMAEVVRDYWRAHIAPLDAVSAAEVRAWWPGPDALQAQLLPVLRFAPELKAPGKTAMADGLDAADITAPRHASQNSGSGGGTAARRHANDADADAGTPCDLLRTVRERRQGVLRELKQPWQAWLPELRQLFDEGVAAKRVNGRQVQARYYQAWLENLRAWCEDADARMPQLTDTAWLRLGPGLSEAWKGDPPDHPAFVALAELREKTQALPEARHDVLRHAAEWVSRRFASEQAQRAQMSFDALLDQLDAALAGPSGATLADTLRKQFPVALIDEFQDTDPVQYRIFDAVYRVAANDRGSALILIGDPKQAIYGFRGADIHTYLRARAAVDGRLYVLGTNFRSTQPMVDAVNHCFMAAERREAGDGAFLFRRGDGNPVPFIPVRANDRPDRLVLDGAATPALTMWWLPASEDGKAMGAGVYLDTMADACAGEVARLLALSQAGGAGFVPRDQAVPPPEGDALGARPLRPADIAVLVDTGRQARAVRRALSRRGVRSVYLSERQSVYASAQAGEIEFWLRACAEPDDARALRAALATPTLGVAWQDLDRIGQDELEWDARVQQFRAYARCWRDKGVLPMLRRLLDDFGVPARLLAPVAATGDGERAMTDILHIAELLQQASVRLDGEHALLRHLAEMRHAASVGEENDALTIRLESDADLVRVITVHKSKGLEYPLVFLPYAAAFRAVRPDAVPLSWHDDHGRLQVSLVPDAHGHARADRERLGEDLRKLYVALTRARYATWVGVAPIANLESSAIGYLVGRGLAPADQPLPEVLDTWRAGHADIAVREAPPPADIRYRPESERTGPTQAAAAAPGVAMEHAARHVTASPGGARIMRRGVRDPWWIASYSSLRTATGDRVKEAEPETAREDVFLEATGTDTDVDGAGDADTMPAWPANRLPPAIPLPRDAGGALHAFPAGAQAGTFFHELLEWAADQGFAAIADQPEAVRQAVARRCEEHNWAAWTEPLTAWLLDTVARPMALPDMPGGPVPPVALAGIGDYLAEMEFWLGADDVDVTRLDHVVRAHTLRQAPRQALEPARMNGMLKGFIDLVFEHQGRYYVLDYKSNRLGEDDAAYTQAAMRDAILEHRYELQYALYLFALHRLLRARLPDYDYDRHVGGAAYVFLRGTHAAQGGVFVERPPAALMHALDRLFAPHVREEAA</sequence>
<evidence type="ECO:0000256" key="2">
    <source>
        <dbReference type="ARBA" id="ARBA00022723"/>
    </source>
</evidence>
<dbReference type="PROSITE" id="PS51217">
    <property type="entry name" value="UVRD_HELICASE_CTER"/>
    <property type="match status" value="1"/>
</dbReference>
<evidence type="ECO:0000256" key="10">
    <source>
        <dbReference type="ARBA" id="ARBA00023125"/>
    </source>
</evidence>
<dbReference type="InterPro" id="IPR004586">
    <property type="entry name" value="RecB"/>
</dbReference>
<comment type="catalytic activity">
    <reaction evidence="13 15">
        <text>Couples ATP hydrolysis with the unwinding of duplex DNA by translocating in the 3'-5' direction.</text>
        <dbReference type="EC" id="5.6.2.4"/>
    </reaction>
</comment>
<evidence type="ECO:0000256" key="5">
    <source>
        <dbReference type="ARBA" id="ARBA00022801"/>
    </source>
</evidence>
<keyword evidence="10 15" id="KW-0238">DNA-binding</keyword>
<protein>
    <recommendedName>
        <fullName evidence="15">RecBCD enzyme subunit RecB</fullName>
        <ecNumber evidence="15">3.1.11.5</ecNumber>
        <ecNumber evidence="15">5.6.2.4</ecNumber>
    </recommendedName>
    <alternativeName>
        <fullName evidence="15">DNA 3'-5' helicase subunit RecB</fullName>
    </alternativeName>
    <alternativeName>
        <fullName evidence="15">Exonuclease V subunit RecB</fullName>
        <shortName evidence="15">ExoV subunit RecB</shortName>
    </alternativeName>
    <alternativeName>
        <fullName evidence="15">Helicase/nuclease RecBCD subunit RecB</fullName>
    </alternativeName>
</protein>
<dbReference type="GO" id="GO:0005524">
    <property type="term" value="F:ATP binding"/>
    <property type="evidence" value="ECO:0007669"/>
    <property type="project" value="UniProtKB-UniRule"/>
</dbReference>
<dbReference type="Proteomes" id="UP000194151">
    <property type="component" value="Chromosome"/>
</dbReference>
<feature type="active site" description="For nuclease activity" evidence="15">
    <location>
        <position position="1286"/>
    </location>
</feature>
<dbReference type="KEGG" id="bgv:CAL12_01560"/>
<dbReference type="SUPFAM" id="SSF52540">
    <property type="entry name" value="P-loop containing nucleoside triphosphate hydrolases"/>
    <property type="match status" value="1"/>
</dbReference>
<dbReference type="GO" id="GO:0009338">
    <property type="term" value="C:exodeoxyribonuclease V complex"/>
    <property type="evidence" value="ECO:0007669"/>
    <property type="project" value="TreeGrafter"/>
</dbReference>
<dbReference type="EC" id="5.6.2.4" evidence="15"/>
<dbReference type="Pfam" id="PF00580">
    <property type="entry name" value="UvrD-helicase"/>
    <property type="match status" value="2"/>
</dbReference>
<keyword evidence="12 15" id="KW-0413">Isomerase</keyword>
<comment type="subunit">
    <text evidence="15">Heterotrimer of RecB, RecC and RecD. All subunits contribute to DNA-binding. Interacts with RecA.</text>
</comment>
<evidence type="ECO:0000256" key="4">
    <source>
        <dbReference type="ARBA" id="ARBA00022763"/>
    </source>
</evidence>
<evidence type="ECO:0000256" key="9">
    <source>
        <dbReference type="ARBA" id="ARBA00022842"/>
    </source>
</evidence>
<comment type="similarity">
    <text evidence="15">Belongs to the helicase family. UvrD subfamily.</text>
</comment>
<keyword evidence="7 15" id="KW-0269">Exonuclease</keyword>
<feature type="binding site" evidence="15">
    <location>
        <position position="1150"/>
    </location>
    <ligand>
        <name>Mg(2+)</name>
        <dbReference type="ChEBI" id="CHEBI:18420"/>
    </ligand>
</feature>
<evidence type="ECO:0000256" key="12">
    <source>
        <dbReference type="ARBA" id="ARBA00023235"/>
    </source>
</evidence>
<feature type="region of interest" description="DNA-binding and helicase activity, interacts with RecC" evidence="15">
    <location>
        <begin position="1"/>
        <end position="987"/>
    </location>
</feature>
<evidence type="ECO:0000256" key="14">
    <source>
        <dbReference type="ARBA" id="ARBA00048988"/>
    </source>
</evidence>
<keyword evidence="4 15" id="KW-0227">DNA damage</keyword>
<dbReference type="GO" id="GO:0008854">
    <property type="term" value="F:exodeoxyribonuclease V activity"/>
    <property type="evidence" value="ECO:0007669"/>
    <property type="project" value="UniProtKB-EC"/>
</dbReference>
<dbReference type="SUPFAM" id="SSF52980">
    <property type="entry name" value="Restriction endonuclease-like"/>
    <property type="match status" value="1"/>
</dbReference>
<organism evidence="20 21">
    <name type="scientific">Bordetella genomosp. 8</name>
    <dbReference type="NCBI Taxonomy" id="1416806"/>
    <lineage>
        <taxon>Bacteria</taxon>
        <taxon>Pseudomonadati</taxon>
        <taxon>Pseudomonadota</taxon>
        <taxon>Betaproteobacteria</taxon>
        <taxon>Burkholderiales</taxon>
        <taxon>Alcaligenaceae</taxon>
        <taxon>Bordetella</taxon>
    </lineage>
</organism>
<name>A0A1W6YF25_9BORD</name>
<feature type="binding site" evidence="16">
    <location>
        <begin position="80"/>
        <end position="87"/>
    </location>
    <ligand>
        <name>ATP</name>
        <dbReference type="ChEBI" id="CHEBI:30616"/>
    </ligand>
</feature>
<keyword evidence="5 15" id="KW-0378">Hydrolase</keyword>
<dbReference type="EC" id="3.1.11.5" evidence="15"/>
<feature type="binding site" evidence="15">
    <location>
        <position position="1286"/>
    </location>
    <ligand>
        <name>Mg(2+)</name>
        <dbReference type="ChEBI" id="CHEBI:18420"/>
    </ligand>
</feature>
<keyword evidence="9 15" id="KW-0460">Magnesium</keyword>
<dbReference type="Gene3D" id="3.40.50.300">
    <property type="entry name" value="P-loop containing nucleotide triphosphate hydrolases"/>
    <property type="match status" value="3"/>
</dbReference>
<dbReference type="Pfam" id="PF13361">
    <property type="entry name" value="UvrD_C"/>
    <property type="match status" value="1"/>
</dbReference>
<comment type="catalytic activity">
    <reaction evidence="14 15">
        <text>ATP + H2O = ADP + phosphate + H(+)</text>
        <dbReference type="Rhea" id="RHEA:13065"/>
        <dbReference type="ChEBI" id="CHEBI:15377"/>
        <dbReference type="ChEBI" id="CHEBI:15378"/>
        <dbReference type="ChEBI" id="CHEBI:30616"/>
        <dbReference type="ChEBI" id="CHEBI:43474"/>
        <dbReference type="ChEBI" id="CHEBI:456216"/>
        <dbReference type="EC" id="5.6.2.4"/>
    </reaction>
</comment>
<dbReference type="STRING" id="1416806.CAL12_01560"/>
<dbReference type="GO" id="GO:0000724">
    <property type="term" value="P:double-strand break repair via homologous recombination"/>
    <property type="evidence" value="ECO:0007669"/>
    <property type="project" value="UniProtKB-UniRule"/>
</dbReference>
<dbReference type="GO" id="GO:0003677">
    <property type="term" value="F:DNA binding"/>
    <property type="evidence" value="ECO:0007669"/>
    <property type="project" value="UniProtKB-UniRule"/>
</dbReference>
<dbReference type="GO" id="GO:0000287">
    <property type="term" value="F:magnesium ion binding"/>
    <property type="evidence" value="ECO:0007669"/>
    <property type="project" value="UniProtKB-UniRule"/>
</dbReference>
<dbReference type="PANTHER" id="PTHR11070">
    <property type="entry name" value="UVRD / RECB / PCRA DNA HELICASE FAMILY MEMBER"/>
    <property type="match status" value="1"/>
</dbReference>
<evidence type="ECO:0000256" key="3">
    <source>
        <dbReference type="ARBA" id="ARBA00022741"/>
    </source>
</evidence>
<comment type="miscellaneous">
    <text evidence="15">In the RecBCD complex, RecB has a slow 3'-5' helicase, an exonuclease activity and loads RecA onto ssDNA, RecD has a fast 5'-3' helicase activity, while RecC stimulates the ATPase and processivity of the RecB helicase and contributes to recognition of the Chi site.</text>
</comment>
<feature type="binding site" evidence="15">
    <location>
        <position position="1273"/>
    </location>
    <ligand>
        <name>Mg(2+)</name>
        <dbReference type="ChEBI" id="CHEBI:18420"/>
    </ligand>
</feature>
<reference evidence="20 21" key="1">
    <citation type="submission" date="2017-05" db="EMBL/GenBank/DDBJ databases">
        <title>Complete and WGS of Bordetella genogroups.</title>
        <authorList>
            <person name="Spilker T."/>
            <person name="LiPuma J."/>
        </authorList>
    </citation>
    <scope>NUCLEOTIDE SEQUENCE [LARGE SCALE GENOMIC DNA]</scope>
    <source>
        <strain evidence="20 21">AU19157</strain>
    </source>
</reference>
<feature type="compositionally biased region" description="Basic and acidic residues" evidence="17">
    <location>
        <begin position="33"/>
        <end position="43"/>
    </location>
</feature>
<comment type="function">
    <text evidence="15">A helicase/nuclease that prepares dsDNA breaks (DSB) for recombinational DNA repair. Binds to DSBs and unwinds DNA via a highly rapid and processive ATP-dependent bidirectional helicase activity. Unwinds dsDNA until it encounters a Chi (crossover hotspot instigator) sequence from the 3' direction. Cuts ssDNA a few nucleotides 3' to the Chi site. The properties and activities of the enzyme are changed at Chi. The Chi-altered holoenzyme produces a long 3'-ssDNA overhang and facilitates RecA-binding to the ssDNA for homologous DNA recombination and repair. Holoenzyme degrades any linearized DNA that is unable to undergo homologous recombination. In the holoenzyme this subunit contributes ATPase, 3'-5' helicase, exonuclease activity and loads RecA onto ssDNA.</text>
</comment>
<feature type="region of interest" description="Nuclease activity, interacts with RecD and RecA" evidence="15">
    <location>
        <begin position="1065"/>
        <end position="1385"/>
    </location>
</feature>
<gene>
    <name evidence="15" type="primary">recB</name>
    <name evidence="20" type="ORF">CAL12_01560</name>
</gene>
<keyword evidence="8 15" id="KW-0067">ATP-binding</keyword>
<dbReference type="InterPro" id="IPR014016">
    <property type="entry name" value="UvrD-like_ATP-bd"/>
</dbReference>
<feature type="region of interest" description="Disordered" evidence="17">
    <location>
        <begin position="292"/>
        <end position="320"/>
    </location>
</feature>
<keyword evidence="6 15" id="KW-0347">Helicase</keyword>
<feature type="domain" description="UvrD-like helicase C-terminal" evidence="19">
    <location>
        <begin position="606"/>
        <end position="893"/>
    </location>
</feature>
<dbReference type="PROSITE" id="PS51198">
    <property type="entry name" value="UVRD_HELICASE_ATP_BIND"/>
    <property type="match status" value="1"/>
</dbReference>
<comment type="catalytic activity">
    <reaction evidence="15">
        <text>Exonucleolytic cleavage (in the presence of ATP) in either 5'- to 3'- or 3'- to 5'-direction to yield 5'-phosphooligonucleotides.</text>
        <dbReference type="EC" id="3.1.11.5"/>
    </reaction>
</comment>
<evidence type="ECO:0000259" key="19">
    <source>
        <dbReference type="PROSITE" id="PS51217"/>
    </source>
</evidence>
<keyword evidence="2 15" id="KW-0479">Metal-binding</keyword>
<comment type="cofactor">
    <cofactor evidence="15">
        <name>Mg(2+)</name>
        <dbReference type="ChEBI" id="CHEBI:18420"/>
    </cofactor>
    <text evidence="15">Binds 1 Mg(2+) ion per subunit.</text>
</comment>
<evidence type="ECO:0000256" key="13">
    <source>
        <dbReference type="ARBA" id="ARBA00034617"/>
    </source>
</evidence>
<dbReference type="InterPro" id="IPR027417">
    <property type="entry name" value="P-loop_NTPase"/>
</dbReference>
<keyword evidence="21" id="KW-1185">Reference proteome</keyword>
<dbReference type="InterPro" id="IPR011335">
    <property type="entry name" value="Restrct_endonuc-II-like"/>
</dbReference>
<dbReference type="Gene3D" id="1.10.486.10">
    <property type="entry name" value="PCRA, domain 4"/>
    <property type="match status" value="1"/>
</dbReference>
<accession>A0A1W6YF25</accession>
<keyword evidence="3 15" id="KW-0547">Nucleotide-binding</keyword>
<evidence type="ECO:0000259" key="18">
    <source>
        <dbReference type="PROSITE" id="PS51198"/>
    </source>
</evidence>
<evidence type="ECO:0000256" key="15">
    <source>
        <dbReference type="HAMAP-Rule" id="MF_01485"/>
    </source>
</evidence>
<dbReference type="GO" id="GO:0016887">
    <property type="term" value="F:ATP hydrolysis activity"/>
    <property type="evidence" value="ECO:0007669"/>
    <property type="project" value="RHEA"/>
</dbReference>
<dbReference type="CDD" id="cd22352">
    <property type="entry name" value="RecB_C-like"/>
    <property type="match status" value="1"/>
</dbReference>
<dbReference type="NCBIfam" id="TIGR00609">
    <property type="entry name" value="recB"/>
    <property type="match status" value="1"/>
</dbReference>
<comment type="domain">
    <text evidence="15">The N-terminal DNA-binding domain is a ssDNA-dependent ATPase and has ATP-dependent 3'-5' helicase function. This domain interacts with RecC.</text>
</comment>
<dbReference type="InterPro" id="IPR000212">
    <property type="entry name" value="DNA_helicase_UvrD/REP"/>
</dbReference>
<dbReference type="InterPro" id="IPR011604">
    <property type="entry name" value="PDDEXK-like_dom_sf"/>
</dbReference>
<evidence type="ECO:0000256" key="11">
    <source>
        <dbReference type="ARBA" id="ARBA00023204"/>
    </source>
</evidence>
<keyword evidence="11 15" id="KW-0234">DNA repair</keyword>
<dbReference type="EMBL" id="CP021108">
    <property type="protein sequence ID" value="ARP79641.1"/>
    <property type="molecule type" value="Genomic_DNA"/>
</dbReference>
<evidence type="ECO:0000256" key="16">
    <source>
        <dbReference type="PROSITE-ProRule" id="PRU00560"/>
    </source>
</evidence>
<dbReference type="GO" id="GO:0005829">
    <property type="term" value="C:cytosol"/>
    <property type="evidence" value="ECO:0007669"/>
    <property type="project" value="TreeGrafter"/>
</dbReference>
<feature type="compositionally biased region" description="Low complexity" evidence="17">
    <location>
        <begin position="17"/>
        <end position="27"/>
    </location>
</feature>
<dbReference type="Pfam" id="PF12705">
    <property type="entry name" value="PDDEXK_1"/>
    <property type="match status" value="1"/>
</dbReference>
<dbReference type="Gene3D" id="3.90.320.10">
    <property type="match status" value="1"/>
</dbReference>
<evidence type="ECO:0000256" key="1">
    <source>
        <dbReference type="ARBA" id="ARBA00022722"/>
    </source>
</evidence>
<proteinExistence type="inferred from homology"/>
<evidence type="ECO:0000256" key="17">
    <source>
        <dbReference type="SAM" id="MobiDB-lite"/>
    </source>
</evidence>